<organism evidence="2 3">
    <name type="scientific">Breznakiella homolactica</name>
    <dbReference type="NCBI Taxonomy" id="2798577"/>
    <lineage>
        <taxon>Bacteria</taxon>
        <taxon>Pseudomonadati</taxon>
        <taxon>Spirochaetota</taxon>
        <taxon>Spirochaetia</taxon>
        <taxon>Spirochaetales</taxon>
        <taxon>Breznakiellaceae</taxon>
        <taxon>Breznakiella</taxon>
    </lineage>
</organism>
<name>A0A7T7XN56_9SPIR</name>
<comment type="similarity">
    <text evidence="1">Belongs to the vitamin uptake transporter (VUT/ECF) (TC 2.A.88) family. Q precursor transporter subfamily.</text>
</comment>
<accession>A0A7T7XN56</accession>
<dbReference type="InterPro" id="IPR003744">
    <property type="entry name" value="YhhQ"/>
</dbReference>
<proteinExistence type="inferred from homology"/>
<keyword evidence="1" id="KW-0813">Transport</keyword>
<comment type="function">
    <text evidence="1">Involved in the import of queuosine (Q) precursors, required for Q precursor salvage.</text>
</comment>
<feature type="transmembrane region" description="Helical" evidence="1">
    <location>
        <begin position="206"/>
        <end position="224"/>
    </location>
</feature>
<dbReference type="PANTHER" id="PTHR34300">
    <property type="entry name" value="QUEUOSINE PRECURSOR TRANSPORTER-RELATED"/>
    <property type="match status" value="1"/>
</dbReference>
<reference evidence="2" key="1">
    <citation type="submission" date="2021-01" db="EMBL/GenBank/DDBJ databases">
        <title>Description of Breznakiella homolactica.</title>
        <authorList>
            <person name="Song Y."/>
            <person name="Brune A."/>
        </authorList>
    </citation>
    <scope>NUCLEOTIDE SEQUENCE</scope>
    <source>
        <strain evidence="2">RmG30</strain>
    </source>
</reference>
<keyword evidence="1" id="KW-0812">Transmembrane</keyword>
<comment type="subcellular location">
    <subcellularLocation>
        <location evidence="1">Cell membrane</location>
        <topology evidence="1">Multi-pass membrane protein</topology>
    </subcellularLocation>
</comment>
<dbReference type="GO" id="GO:0005886">
    <property type="term" value="C:plasma membrane"/>
    <property type="evidence" value="ECO:0007669"/>
    <property type="project" value="UniProtKB-SubCell"/>
</dbReference>
<feature type="transmembrane region" description="Helical" evidence="1">
    <location>
        <begin position="123"/>
        <end position="143"/>
    </location>
</feature>
<feature type="transmembrane region" description="Helical" evidence="1">
    <location>
        <begin position="164"/>
        <end position="186"/>
    </location>
</feature>
<protein>
    <recommendedName>
        <fullName evidence="1">Probable queuosine precursor transporter</fullName>
        <shortName evidence="1">Q precursor transporter</shortName>
    </recommendedName>
</protein>
<keyword evidence="1" id="KW-1003">Cell membrane</keyword>
<feature type="transmembrane region" description="Helical" evidence="1">
    <location>
        <begin position="20"/>
        <end position="38"/>
    </location>
</feature>
<dbReference type="PANTHER" id="PTHR34300:SF2">
    <property type="entry name" value="QUEUOSINE PRECURSOR TRANSPORTER-RELATED"/>
    <property type="match status" value="1"/>
</dbReference>
<keyword evidence="1" id="KW-1133">Transmembrane helix</keyword>
<evidence type="ECO:0000256" key="1">
    <source>
        <dbReference type="HAMAP-Rule" id="MF_02088"/>
    </source>
</evidence>
<dbReference type="HAMAP" id="MF_02088">
    <property type="entry name" value="Q_prec_transport"/>
    <property type="match status" value="1"/>
</dbReference>
<dbReference type="Proteomes" id="UP000595917">
    <property type="component" value="Chromosome"/>
</dbReference>
<keyword evidence="1" id="KW-0472">Membrane</keyword>
<dbReference type="KEGG" id="bhc:JFL75_00410"/>
<dbReference type="RefSeq" id="WP_215626723.1">
    <property type="nucleotide sequence ID" value="NZ_CP067089.2"/>
</dbReference>
<dbReference type="EMBL" id="CP067089">
    <property type="protein sequence ID" value="QQO09420.1"/>
    <property type="molecule type" value="Genomic_DNA"/>
</dbReference>
<sequence>MESSPLTKTADLQSRQYRYLDIVMAFFVAVLIVSNVASSAKIVDLGFSLFGIPLAFDGGTLLFPISYVFGDVLTEVYGFRASRRVIWTGFAALALSSLVFLLLRFLPAEAAWENYAGTAAYDAILGGMSTGGIALASLLGYWIGEFSNSAVLSRMKVAMKGRHLWVRTIGSTLVGEFLDSLVFVFVASLTGVFGWELFVTLVLTNYLFKCGIEVLMTPVTYLTVRKLKKSEAVDAYDVGISFNPFGGNKKD</sequence>
<keyword evidence="3" id="KW-1185">Reference proteome</keyword>
<gene>
    <name evidence="2" type="ORF">JFL75_00410</name>
</gene>
<dbReference type="NCBIfam" id="TIGR00697">
    <property type="entry name" value="queuosine precursor transporter"/>
    <property type="match status" value="1"/>
</dbReference>
<feature type="transmembrane region" description="Helical" evidence="1">
    <location>
        <begin position="50"/>
        <end position="73"/>
    </location>
</feature>
<evidence type="ECO:0000313" key="3">
    <source>
        <dbReference type="Proteomes" id="UP000595917"/>
    </source>
</evidence>
<evidence type="ECO:0000313" key="2">
    <source>
        <dbReference type="EMBL" id="QQO09420.1"/>
    </source>
</evidence>
<dbReference type="Pfam" id="PF02592">
    <property type="entry name" value="Vut_1"/>
    <property type="match status" value="1"/>
</dbReference>
<dbReference type="GO" id="GO:0022857">
    <property type="term" value="F:transmembrane transporter activity"/>
    <property type="evidence" value="ECO:0007669"/>
    <property type="project" value="UniProtKB-UniRule"/>
</dbReference>
<dbReference type="AlphaFoldDB" id="A0A7T7XN56"/>
<feature type="transmembrane region" description="Helical" evidence="1">
    <location>
        <begin position="85"/>
        <end position="103"/>
    </location>
</feature>